<dbReference type="Proteomes" id="UP000481861">
    <property type="component" value="Unassembled WGS sequence"/>
</dbReference>
<feature type="compositionally biased region" description="Basic and acidic residues" evidence="1">
    <location>
        <begin position="115"/>
        <end position="126"/>
    </location>
</feature>
<reference evidence="3 4" key="1">
    <citation type="submission" date="2020-01" db="EMBL/GenBank/DDBJ databases">
        <authorList>
            <consortium name="DOE Joint Genome Institute"/>
            <person name="Haridas S."/>
            <person name="Albert R."/>
            <person name="Binder M."/>
            <person name="Bloem J."/>
            <person name="Labutti K."/>
            <person name="Salamov A."/>
            <person name="Andreopoulos B."/>
            <person name="Baker S.E."/>
            <person name="Barry K."/>
            <person name="Bills G."/>
            <person name="Bluhm B.H."/>
            <person name="Cannon C."/>
            <person name="Castanera R."/>
            <person name="Culley D.E."/>
            <person name="Daum C."/>
            <person name="Ezra D."/>
            <person name="Gonzalez J.B."/>
            <person name="Henrissat B."/>
            <person name="Kuo A."/>
            <person name="Liang C."/>
            <person name="Lipzen A."/>
            <person name="Lutzoni F."/>
            <person name="Magnuson J."/>
            <person name="Mondo S."/>
            <person name="Nolan M."/>
            <person name="Ohm R."/>
            <person name="Pangilinan J."/>
            <person name="Park H.-J.H."/>
            <person name="Ramirez L."/>
            <person name="Alfaro M."/>
            <person name="Sun H."/>
            <person name="Tritt A."/>
            <person name="Yoshinaga Y."/>
            <person name="Zwiers L.-H.L."/>
            <person name="Turgeon B.G."/>
            <person name="Goodwin S.B."/>
            <person name="Spatafora J.W."/>
            <person name="Crous P.W."/>
            <person name="Grigoriev I.V."/>
        </authorList>
    </citation>
    <scope>NUCLEOTIDE SEQUENCE [LARGE SCALE GENOMIC DNA]</scope>
    <source>
        <strain evidence="3 4">CBS 611.86</strain>
    </source>
</reference>
<feature type="signal peptide" evidence="2">
    <location>
        <begin position="1"/>
        <end position="20"/>
    </location>
</feature>
<keyword evidence="2" id="KW-0732">Signal</keyword>
<protein>
    <submittedName>
        <fullName evidence="3">Uncharacterized protein</fullName>
    </submittedName>
</protein>
<organism evidence="3 4">
    <name type="scientific">Massariosphaeria phaeospora</name>
    <dbReference type="NCBI Taxonomy" id="100035"/>
    <lineage>
        <taxon>Eukaryota</taxon>
        <taxon>Fungi</taxon>
        <taxon>Dikarya</taxon>
        <taxon>Ascomycota</taxon>
        <taxon>Pezizomycotina</taxon>
        <taxon>Dothideomycetes</taxon>
        <taxon>Pleosporomycetidae</taxon>
        <taxon>Pleosporales</taxon>
        <taxon>Pleosporales incertae sedis</taxon>
        <taxon>Massariosphaeria</taxon>
    </lineage>
</organism>
<proteinExistence type="predicted"/>
<comment type="caution">
    <text evidence="3">The sequence shown here is derived from an EMBL/GenBank/DDBJ whole genome shotgun (WGS) entry which is preliminary data.</text>
</comment>
<dbReference type="OrthoDB" id="5150738at2759"/>
<feature type="compositionally biased region" description="Basic and acidic residues" evidence="1">
    <location>
        <begin position="148"/>
        <end position="158"/>
    </location>
</feature>
<feature type="region of interest" description="Disordered" evidence="1">
    <location>
        <begin position="115"/>
        <end position="179"/>
    </location>
</feature>
<gene>
    <name evidence="3" type="ORF">BDV95DRAFT_48992</name>
</gene>
<evidence type="ECO:0000313" key="3">
    <source>
        <dbReference type="EMBL" id="KAF2871772.1"/>
    </source>
</evidence>
<keyword evidence="4" id="KW-1185">Reference proteome</keyword>
<accession>A0A7C8I9Q7</accession>
<name>A0A7C8I9Q7_9PLEO</name>
<evidence type="ECO:0000313" key="4">
    <source>
        <dbReference type="Proteomes" id="UP000481861"/>
    </source>
</evidence>
<dbReference type="EMBL" id="JAADJZ010000011">
    <property type="protein sequence ID" value="KAF2871772.1"/>
    <property type="molecule type" value="Genomic_DNA"/>
</dbReference>
<evidence type="ECO:0000256" key="2">
    <source>
        <dbReference type="SAM" id="SignalP"/>
    </source>
</evidence>
<feature type="compositionally biased region" description="Basic and acidic residues" evidence="1">
    <location>
        <begin position="167"/>
        <end position="179"/>
    </location>
</feature>
<feature type="region of interest" description="Disordered" evidence="1">
    <location>
        <begin position="233"/>
        <end position="256"/>
    </location>
</feature>
<evidence type="ECO:0000256" key="1">
    <source>
        <dbReference type="SAM" id="MobiDB-lite"/>
    </source>
</evidence>
<feature type="chain" id="PRO_5029012188" evidence="2">
    <location>
        <begin position="21"/>
        <end position="569"/>
    </location>
</feature>
<sequence>MRAYRYVILLLVSCLALVNGAPQEEEQTDLELPETEVDPEVCVEDKCMGNMAPNEAGECETCPKGTKPNVGNTVCVEDKCMGNMAPNEAGECETCPKGTKPNVGNTVCVDKGPDNQKKRGKCKDEGYILDPAEGGQDENTENPVCTLDDSKKCEDKSRTPVTRRPKNKVEPKDAETYTPECAKDEDPNYRCKNHKRTYHHMESETRGEDDKVMKHSCRTTRYTKKELVENYQKRVETAKEQKKRTTESKKAEQKENNRRGRNGFCFALLVGIGTWDLKEVAAMSPDEVDGMMETWPENDADPEFLDDHMVTIGYKPKTAVGGISETTMAGPPIVMIIKGIIKLFQIFKKATPRAAPPSTRKAFYTELKGAGSRPKAPPKSLEAAKKSGTVGKMIKDQRFLDCLAAAPALAVKARGRHKPADPPRSIDVNDYRVVIDWNAPRNALKIPGEEFEDRQITVRLGADTDNKVTKNGGATDWASTYPDRIPRPGRLLYEDCQTIPDNLKNKVTAVETWGGCCSFYADNDCKESSYMFSMMDREDWKLDGKHNDNMEAVWCTFEAKCKGAPGARM</sequence>
<dbReference type="AlphaFoldDB" id="A0A7C8I9Q7"/>